<dbReference type="InterPro" id="IPR001646">
    <property type="entry name" value="5peptide_repeat"/>
</dbReference>
<proteinExistence type="predicted"/>
<dbReference type="SUPFAM" id="SSF141571">
    <property type="entry name" value="Pentapeptide repeat-like"/>
    <property type="match status" value="1"/>
</dbReference>
<dbReference type="PANTHER" id="PTHR47200">
    <property type="entry name" value="THYLAKOID LUMENAL 15 KDA PROTEIN 1, CHLOROPLASTIC"/>
    <property type="match status" value="1"/>
</dbReference>
<keyword evidence="2" id="KW-1185">Reference proteome</keyword>
<evidence type="ECO:0000313" key="2">
    <source>
        <dbReference type="Proteomes" id="UP001082703"/>
    </source>
</evidence>
<dbReference type="Proteomes" id="UP001082703">
    <property type="component" value="Unassembled WGS sequence"/>
</dbReference>
<organism evidence="1 2">
    <name type="scientific">Caproiciproducens galactitolivorans</name>
    <dbReference type="NCBI Taxonomy" id="642589"/>
    <lineage>
        <taxon>Bacteria</taxon>
        <taxon>Bacillati</taxon>
        <taxon>Bacillota</taxon>
        <taxon>Clostridia</taxon>
        <taxon>Eubacteriales</taxon>
        <taxon>Acutalibacteraceae</taxon>
        <taxon>Caproiciproducens</taxon>
    </lineage>
</organism>
<dbReference type="PANTHER" id="PTHR47200:SF2">
    <property type="entry name" value="THYLAKOID LUMENAL 15 KDA PROTEIN 1, CHLOROPLASTIC"/>
    <property type="match status" value="1"/>
</dbReference>
<gene>
    <name evidence="1" type="ORF">OUY18_01245</name>
</gene>
<protein>
    <submittedName>
        <fullName evidence="1">Pentapeptide repeat-containing protein</fullName>
    </submittedName>
</protein>
<dbReference type="EMBL" id="JAPOHA010000001">
    <property type="protein sequence ID" value="MCY1712880.1"/>
    <property type="molecule type" value="Genomic_DNA"/>
</dbReference>
<evidence type="ECO:0000313" key="1">
    <source>
        <dbReference type="EMBL" id="MCY1712880.1"/>
    </source>
</evidence>
<comment type="caution">
    <text evidence="1">The sequence shown here is derived from an EMBL/GenBank/DDBJ whole genome shotgun (WGS) entry which is preliminary data.</text>
</comment>
<dbReference type="Pfam" id="PF00805">
    <property type="entry name" value="Pentapeptide"/>
    <property type="match status" value="1"/>
</dbReference>
<accession>A0ABT4BPR8</accession>
<reference evidence="1 2" key="1">
    <citation type="submission" date="2022-11" db="EMBL/GenBank/DDBJ databases">
        <authorList>
            <person name="Caiyu Z."/>
        </authorList>
    </citation>
    <scope>NUCLEOTIDE SEQUENCE [LARGE SCALE GENOMIC DNA]</scope>
    <source>
        <strain evidence="1 2">YR-4</strain>
    </source>
</reference>
<dbReference type="InterPro" id="IPR044213">
    <property type="entry name" value="At2g44920-like"/>
</dbReference>
<dbReference type="RefSeq" id="WP_268056886.1">
    <property type="nucleotide sequence ID" value="NZ_JAPOHA010000001.1"/>
</dbReference>
<dbReference type="Gene3D" id="2.160.20.80">
    <property type="entry name" value="E3 ubiquitin-protein ligase SopA"/>
    <property type="match status" value="1"/>
</dbReference>
<sequence>MTQVIDKDFIQSRIPSLKPQCENCFGLCCVALFFSKLDGFPEDKSSGTPCPHLDTAFRCTVYDRLEKLDLKGCISYECLGAGQQVSQITFSGKSWKAEPTAASAMFDAFLRMRQLQELRWYLMQALSYTMKAPNTELFEALQETEKITLLPCRSLLEFQLSEYRTKIFRLLSEISSRIRADMGNQFDRKTKGQKKGSDLFGKDLRKRDLRCADLRGTCLIAANLEGAELTGTDFTGADLRDTNLEGADLSQSLFLTQFQLNCAKGDTRTRLPEFLERPTHWF</sequence>
<name>A0ABT4BPR8_9FIRM</name>